<feature type="non-terminal residue" evidence="3">
    <location>
        <position position="1"/>
    </location>
</feature>
<evidence type="ECO:0000313" key="3">
    <source>
        <dbReference type="EMBL" id="KAK7803525.1"/>
    </source>
</evidence>
<keyword evidence="4" id="KW-1185">Reference proteome</keyword>
<accession>A0AAW0HP44</accession>
<feature type="transmembrane region" description="Helical" evidence="2">
    <location>
        <begin position="201"/>
        <end position="219"/>
    </location>
</feature>
<evidence type="ECO:0008006" key="5">
    <source>
        <dbReference type="Google" id="ProtNLM"/>
    </source>
</evidence>
<keyword evidence="1" id="KW-0325">Glycoprotein</keyword>
<keyword evidence="2" id="KW-1133">Transmembrane helix</keyword>
<name>A0AAW0HP44_MYOGA</name>
<dbReference type="SUPFAM" id="SSF54452">
    <property type="entry name" value="MHC antigen-recognition domain"/>
    <property type="match status" value="1"/>
</dbReference>
<dbReference type="Gene3D" id="3.30.500.10">
    <property type="entry name" value="MHC class I-like antigen recognition-like"/>
    <property type="match status" value="2"/>
</dbReference>
<dbReference type="EMBL" id="JBBHLL010000414">
    <property type="protein sequence ID" value="KAK7803525.1"/>
    <property type="molecule type" value="Genomic_DNA"/>
</dbReference>
<dbReference type="InterPro" id="IPR037055">
    <property type="entry name" value="MHC_I-like_Ag-recog_sf"/>
</dbReference>
<sequence length="220" mass="24957">TCFQRTFLIHWKTLSLSPCSTSLTSLHVSFTEADSLCNSFTVGKSGSGPWWHKVQGQLNEDTFISCDSNNCHAVGRLGNRLDATKTWETQIDTLKDGADLSEGGEHVKESCDIDLNGRKMLHLDLNTTKRTEVDLGSSWMETMLKENKFLTEFLYKTSQGDCRSWLEEFKSYWEEKLESIALPTAAPDVDQPSSMARKSNISVLLIILMSFLLFLLRYLR</sequence>
<evidence type="ECO:0000256" key="1">
    <source>
        <dbReference type="ARBA" id="ARBA00023180"/>
    </source>
</evidence>
<dbReference type="InterPro" id="IPR011162">
    <property type="entry name" value="MHC_I/II-like_Ag-recog"/>
</dbReference>
<keyword evidence="2" id="KW-0472">Membrane</keyword>
<evidence type="ECO:0000256" key="2">
    <source>
        <dbReference type="SAM" id="Phobius"/>
    </source>
</evidence>
<reference evidence="3 4" key="1">
    <citation type="journal article" date="2023" name="bioRxiv">
        <title>Conserved and derived expression patterns and positive selection on dental genes reveal complex evolutionary context of ever-growing rodent molars.</title>
        <authorList>
            <person name="Calamari Z.T."/>
            <person name="Song A."/>
            <person name="Cohen E."/>
            <person name="Akter M."/>
            <person name="Roy R.D."/>
            <person name="Hallikas O."/>
            <person name="Christensen M.M."/>
            <person name="Li P."/>
            <person name="Marangoni P."/>
            <person name="Jernvall J."/>
            <person name="Klein O.D."/>
        </authorList>
    </citation>
    <scope>NUCLEOTIDE SEQUENCE [LARGE SCALE GENOMIC DNA]</scope>
    <source>
        <strain evidence="3">V071</strain>
    </source>
</reference>
<comment type="caution">
    <text evidence="3">The sequence shown here is derived from an EMBL/GenBank/DDBJ whole genome shotgun (WGS) entry which is preliminary data.</text>
</comment>
<keyword evidence="2" id="KW-0812">Transmembrane</keyword>
<proteinExistence type="predicted"/>
<gene>
    <name evidence="3" type="ORF">U0070_002950</name>
</gene>
<organism evidence="3 4">
    <name type="scientific">Myodes glareolus</name>
    <name type="common">Bank vole</name>
    <name type="synonym">Clethrionomys glareolus</name>
    <dbReference type="NCBI Taxonomy" id="447135"/>
    <lineage>
        <taxon>Eukaryota</taxon>
        <taxon>Metazoa</taxon>
        <taxon>Chordata</taxon>
        <taxon>Craniata</taxon>
        <taxon>Vertebrata</taxon>
        <taxon>Euteleostomi</taxon>
        <taxon>Mammalia</taxon>
        <taxon>Eutheria</taxon>
        <taxon>Euarchontoglires</taxon>
        <taxon>Glires</taxon>
        <taxon>Rodentia</taxon>
        <taxon>Myomorpha</taxon>
        <taxon>Muroidea</taxon>
        <taxon>Cricetidae</taxon>
        <taxon>Arvicolinae</taxon>
        <taxon>Myodes</taxon>
    </lineage>
</organism>
<dbReference type="Proteomes" id="UP001488838">
    <property type="component" value="Unassembled WGS sequence"/>
</dbReference>
<dbReference type="AlphaFoldDB" id="A0AAW0HP44"/>
<evidence type="ECO:0000313" key="4">
    <source>
        <dbReference type="Proteomes" id="UP001488838"/>
    </source>
</evidence>
<protein>
    <recommendedName>
        <fullName evidence="5">MHC class I-like antigen recognition-like domain-containing protein</fullName>
    </recommendedName>
</protein>